<dbReference type="AlphaFoldDB" id="A0A9Q0KHS8"/>
<dbReference type="Proteomes" id="UP001141806">
    <property type="component" value="Unassembled WGS sequence"/>
</dbReference>
<accession>A0A9Q0KHS8</accession>
<dbReference type="EMBL" id="JAMYWD010000005">
    <property type="protein sequence ID" value="KAJ4970509.1"/>
    <property type="molecule type" value="Genomic_DNA"/>
</dbReference>
<organism evidence="3 4">
    <name type="scientific">Protea cynaroides</name>
    <dbReference type="NCBI Taxonomy" id="273540"/>
    <lineage>
        <taxon>Eukaryota</taxon>
        <taxon>Viridiplantae</taxon>
        <taxon>Streptophyta</taxon>
        <taxon>Embryophyta</taxon>
        <taxon>Tracheophyta</taxon>
        <taxon>Spermatophyta</taxon>
        <taxon>Magnoliopsida</taxon>
        <taxon>Proteales</taxon>
        <taxon>Proteaceae</taxon>
        <taxon>Protea</taxon>
    </lineage>
</organism>
<feature type="coiled-coil region" evidence="1">
    <location>
        <begin position="362"/>
        <end position="389"/>
    </location>
</feature>
<proteinExistence type="predicted"/>
<evidence type="ECO:0000313" key="4">
    <source>
        <dbReference type="Proteomes" id="UP001141806"/>
    </source>
</evidence>
<feature type="region of interest" description="Disordered" evidence="2">
    <location>
        <begin position="583"/>
        <end position="644"/>
    </location>
</feature>
<dbReference type="PANTHER" id="PTHR37261:SF1">
    <property type="entry name" value="40S RIBOSOMAL PROTEIN S27"/>
    <property type="match status" value="1"/>
</dbReference>
<evidence type="ECO:0000313" key="3">
    <source>
        <dbReference type="EMBL" id="KAJ4970509.1"/>
    </source>
</evidence>
<dbReference type="PANTHER" id="PTHR37261">
    <property type="entry name" value="40S RIBOSOMAL PROTEIN S27"/>
    <property type="match status" value="1"/>
</dbReference>
<comment type="caution">
    <text evidence="3">The sequence shown here is derived from an EMBL/GenBank/DDBJ whole genome shotgun (WGS) entry which is preliminary data.</text>
</comment>
<evidence type="ECO:0000256" key="2">
    <source>
        <dbReference type="SAM" id="MobiDB-lite"/>
    </source>
</evidence>
<reference evidence="3" key="1">
    <citation type="journal article" date="2023" name="Plant J.">
        <title>The genome of the king protea, Protea cynaroides.</title>
        <authorList>
            <person name="Chang J."/>
            <person name="Duong T.A."/>
            <person name="Schoeman C."/>
            <person name="Ma X."/>
            <person name="Roodt D."/>
            <person name="Barker N."/>
            <person name="Li Z."/>
            <person name="Van de Peer Y."/>
            <person name="Mizrachi E."/>
        </authorList>
    </citation>
    <scope>NUCLEOTIDE SEQUENCE</scope>
    <source>
        <tissue evidence="3">Young leaves</tissue>
    </source>
</reference>
<protein>
    <submittedName>
        <fullName evidence="3">Uncharacterized protein</fullName>
    </submittedName>
</protein>
<name>A0A9Q0KHS8_9MAGN</name>
<keyword evidence="1" id="KW-0175">Coiled coil</keyword>
<evidence type="ECO:0000256" key="1">
    <source>
        <dbReference type="SAM" id="Coils"/>
    </source>
</evidence>
<dbReference type="OrthoDB" id="1939758at2759"/>
<gene>
    <name evidence="3" type="ORF">NE237_003608</name>
</gene>
<sequence>METQSSSSSFSTNWIVEHGSLQNSIIFESSTSSIDEATEVSPKDYLLLKPASPDSGPCEIKISFSQKHEVRQVYVRSTGRVYEIYYAPDLPSGDEYLCTVRCGMAVKEDESCYAGDNEEAIATKPMGSAEGLIEEKARSETSNNPNEDGWVEVKVPDSPSLDGKTNIQSKGTGHLGRTVQDLYEATAEINDGSPCISLTLRLLSLQSKGFVHVEEIYVFADPVESTDSDHAVGSVDDSTRSSLVAMLVPTLLQLSKNGSGKIQDRGVSGITGGVLKTTELSSSSIGNTGQQVEKSSRADQPEIKIQEVTQANVESTKSNSSMGQQEVKMQEQIHSTWLESGTQVLCTGQKYDSVIVENDLTCSRLERVLDKLVCRIERLETVCSRFEENMLKPLASIEARLGRVEQQLEVFTMKPQPSGVYSCTRISAPEFSCNESDSNSFYNDGNENRVNGGLETTEEDNHFDKPSSVMDVSLFPGMVITAPEFSNGDDEEDDGDKLCDSKNCNEDFESARKDLPPNKRAVSIDDALASALSGFLSFAAVQHPQYTQTLNIKAPDFTNEEDGNDGELASPVVSFERDAFFVGEDNGTDDVTKATVEGPIGQDEPDEGGTENKITSVGNGCDTERNSEDESDRGQSGGGATDQLYKLGNEDIAPFLLNLSFLGDQSPRNQTDEIPIHIVEGSDGESDLFIEHREDESPYLTTAREIQGAELSHSILQNIIDHTYIPVDFNLPLLEVEFSPQGDWKPKSPLEALLNDVPATKAEASCLSNGDELAEVPTDRDQFLVAVDDLIVKDVPLNTKGEGPLYQSTFSNDEPFTSLI</sequence>
<keyword evidence="4" id="KW-1185">Reference proteome</keyword>